<dbReference type="Gene3D" id="3.90.1590.10">
    <property type="entry name" value="glutathione-dependent formaldehyde- activating enzyme (gfa)"/>
    <property type="match status" value="1"/>
</dbReference>
<evidence type="ECO:0000313" key="6">
    <source>
        <dbReference type="EMBL" id="KIW14383.1"/>
    </source>
</evidence>
<evidence type="ECO:0000313" key="7">
    <source>
        <dbReference type="Proteomes" id="UP000053328"/>
    </source>
</evidence>
<evidence type="ECO:0000256" key="1">
    <source>
        <dbReference type="ARBA" id="ARBA00005495"/>
    </source>
</evidence>
<dbReference type="PANTHER" id="PTHR33337:SF40">
    <property type="entry name" value="CENP-V_GFA DOMAIN-CONTAINING PROTEIN-RELATED"/>
    <property type="match status" value="1"/>
</dbReference>
<evidence type="ECO:0000256" key="2">
    <source>
        <dbReference type="ARBA" id="ARBA00022723"/>
    </source>
</evidence>
<dbReference type="OrthoDB" id="4112487at2759"/>
<comment type="similarity">
    <text evidence="1">Belongs to the Gfa family.</text>
</comment>
<dbReference type="GO" id="GO:0046872">
    <property type="term" value="F:metal ion binding"/>
    <property type="evidence" value="ECO:0007669"/>
    <property type="project" value="UniProtKB-KW"/>
</dbReference>
<reference evidence="6 7" key="1">
    <citation type="submission" date="2015-01" db="EMBL/GenBank/DDBJ databases">
        <title>The Genome Sequence of Exophiala spinifera CBS89968.</title>
        <authorList>
            <consortium name="The Broad Institute Genomics Platform"/>
            <person name="Cuomo C."/>
            <person name="de Hoog S."/>
            <person name="Gorbushina A."/>
            <person name="Stielow B."/>
            <person name="Teixiera M."/>
            <person name="Abouelleil A."/>
            <person name="Chapman S.B."/>
            <person name="Priest M."/>
            <person name="Young S.K."/>
            <person name="Wortman J."/>
            <person name="Nusbaum C."/>
            <person name="Birren B."/>
        </authorList>
    </citation>
    <scope>NUCLEOTIDE SEQUENCE [LARGE SCALE GENOMIC DNA]</scope>
    <source>
        <strain evidence="6 7">CBS 89968</strain>
    </source>
</reference>
<gene>
    <name evidence="6" type="ORF">PV08_07165</name>
</gene>
<protein>
    <recommendedName>
        <fullName evidence="5">CENP-V/GFA domain-containing protein</fullName>
    </recommendedName>
</protein>
<dbReference type="GO" id="GO:0016846">
    <property type="term" value="F:carbon-sulfur lyase activity"/>
    <property type="evidence" value="ECO:0007669"/>
    <property type="project" value="InterPro"/>
</dbReference>
<dbReference type="InterPro" id="IPR006913">
    <property type="entry name" value="CENP-V/GFA"/>
</dbReference>
<dbReference type="PANTHER" id="PTHR33337">
    <property type="entry name" value="GFA DOMAIN-CONTAINING PROTEIN"/>
    <property type="match status" value="1"/>
</dbReference>
<accession>A0A0D2B666</accession>
<dbReference type="RefSeq" id="XP_016234599.1">
    <property type="nucleotide sequence ID" value="XM_016381497.1"/>
</dbReference>
<dbReference type="PROSITE" id="PS51891">
    <property type="entry name" value="CENP_V_GFA"/>
    <property type="match status" value="1"/>
</dbReference>
<dbReference type="STRING" id="91928.A0A0D2B666"/>
<dbReference type="Pfam" id="PF04828">
    <property type="entry name" value="GFA"/>
    <property type="match status" value="1"/>
</dbReference>
<dbReference type="Proteomes" id="UP000053328">
    <property type="component" value="Unassembled WGS sequence"/>
</dbReference>
<dbReference type="GeneID" id="27334248"/>
<dbReference type="PROSITE" id="PS51257">
    <property type="entry name" value="PROKAR_LIPOPROTEIN"/>
    <property type="match status" value="1"/>
</dbReference>
<evidence type="ECO:0000256" key="3">
    <source>
        <dbReference type="ARBA" id="ARBA00022833"/>
    </source>
</evidence>
<evidence type="ECO:0000256" key="4">
    <source>
        <dbReference type="ARBA" id="ARBA00023239"/>
    </source>
</evidence>
<organism evidence="6 7">
    <name type="scientific">Exophiala spinifera</name>
    <dbReference type="NCBI Taxonomy" id="91928"/>
    <lineage>
        <taxon>Eukaryota</taxon>
        <taxon>Fungi</taxon>
        <taxon>Dikarya</taxon>
        <taxon>Ascomycota</taxon>
        <taxon>Pezizomycotina</taxon>
        <taxon>Eurotiomycetes</taxon>
        <taxon>Chaetothyriomycetidae</taxon>
        <taxon>Chaetothyriales</taxon>
        <taxon>Herpotrichiellaceae</taxon>
        <taxon>Exophiala</taxon>
    </lineage>
</organism>
<dbReference type="EMBL" id="KN847496">
    <property type="protein sequence ID" value="KIW14383.1"/>
    <property type="molecule type" value="Genomic_DNA"/>
</dbReference>
<dbReference type="AlphaFoldDB" id="A0A0D2B666"/>
<keyword evidence="3" id="KW-0862">Zinc</keyword>
<dbReference type="SUPFAM" id="SSF51316">
    <property type="entry name" value="Mss4-like"/>
    <property type="match status" value="1"/>
</dbReference>
<feature type="domain" description="CENP-V/GFA" evidence="5">
    <location>
        <begin position="12"/>
        <end position="134"/>
    </location>
</feature>
<name>A0A0D2B666_9EURO</name>
<evidence type="ECO:0000259" key="5">
    <source>
        <dbReference type="PROSITE" id="PS51891"/>
    </source>
</evidence>
<keyword evidence="4" id="KW-0456">Lyase</keyword>
<dbReference type="VEuPathDB" id="FungiDB:PV08_07165"/>
<proteinExistence type="inferred from homology"/>
<keyword evidence="2" id="KW-0479">Metal-binding</keyword>
<keyword evidence="7" id="KW-1185">Reference proteome</keyword>
<dbReference type="HOGENOM" id="CLU_055491_3_0_1"/>
<dbReference type="InterPro" id="IPR011057">
    <property type="entry name" value="Mss4-like_sf"/>
</dbReference>
<sequence length="143" mass="15462">MSQKPSSPPTTVTGSCLCQAVKYTVSGSPRGTVLCHCSNCQKTTGSAFANNLRVLKSKLTILSGEDKIKCHKDSNTKSGIELSRYFCGDCGSPVYLTNPEFQGLVVLYTGCIDTDAKHERPRGEMFGENTRKWFAGVEGASKL</sequence>